<accession>A0A2T6C4L9</accession>
<protein>
    <submittedName>
        <fullName evidence="1">YheC/D-like protein</fullName>
    </submittedName>
</protein>
<keyword evidence="2" id="KW-1185">Reference proteome</keyword>
<proteinExistence type="predicted"/>
<dbReference type="Proteomes" id="UP000244240">
    <property type="component" value="Unassembled WGS sequence"/>
</dbReference>
<reference evidence="1 2" key="1">
    <citation type="submission" date="2018-04" db="EMBL/GenBank/DDBJ databases">
        <title>Genomic Encyclopedia of Archaeal and Bacterial Type Strains, Phase II (KMG-II): from individual species to whole genera.</title>
        <authorList>
            <person name="Goeker M."/>
        </authorList>
    </citation>
    <scope>NUCLEOTIDE SEQUENCE [LARGE SCALE GENOMIC DNA]</scope>
    <source>
        <strain evidence="1 2">DSM 45787</strain>
    </source>
</reference>
<dbReference type="InterPro" id="IPR026838">
    <property type="entry name" value="YheC/D"/>
</dbReference>
<evidence type="ECO:0000313" key="1">
    <source>
        <dbReference type="EMBL" id="PTX63269.1"/>
    </source>
</evidence>
<gene>
    <name evidence="1" type="ORF">C8P63_104114</name>
</gene>
<dbReference type="Pfam" id="PF14398">
    <property type="entry name" value="ATPgrasp_YheCD"/>
    <property type="match status" value="1"/>
</dbReference>
<organism evidence="1 2">
    <name type="scientific">Melghirimyces profundicolus</name>
    <dbReference type="NCBI Taxonomy" id="1242148"/>
    <lineage>
        <taxon>Bacteria</taxon>
        <taxon>Bacillati</taxon>
        <taxon>Bacillota</taxon>
        <taxon>Bacilli</taxon>
        <taxon>Bacillales</taxon>
        <taxon>Thermoactinomycetaceae</taxon>
        <taxon>Melghirimyces</taxon>
    </lineage>
</organism>
<dbReference type="SUPFAM" id="SSF56059">
    <property type="entry name" value="Glutathione synthetase ATP-binding domain-like"/>
    <property type="match status" value="1"/>
</dbReference>
<dbReference type="EMBL" id="QBKR01000004">
    <property type="protein sequence ID" value="PTX63269.1"/>
    <property type="molecule type" value="Genomic_DNA"/>
</dbReference>
<sequence length="442" mass="49252">MNSFPKTGWLVFTPDGNGPVFIPRRRITGTDAAAPVTMNLGARLKKTVSIRRANKKFVHRPLMCPARLKEIQGGEWKAGPFIGILTSGTLKGFMGNRSNFIDLIRTGRRMGVTIFVLTPEGLKEGAHTVQGFLLNPGVNGNRWVPATLPIPDVVYNRIPSRKLESRAQEQKILATLSNMTGVSLFNPSFFNKWTLHLHMQRSPRLARLLPDTARWNGGKLLKEMVTKHSTLFLKPVEGKAGHGMIRVTRKNRGFEIVFQTLQGKYHYFAGNLQQLKKRLIPLTRERNYVLQQGIDLARYGGSPFDLRVLMQKDGTGQWSNTGIGIRVAGKDAISTHVPMGGSIAGSPEVLRSLFGSQAPAITATIQSTSLEIASHLEQEEGKNLGEISMDLGMENDGRLWFFEANAKPMKFDEPDIRKRSLQRLIQYFLYLSGFAGDDRRGG</sequence>
<dbReference type="AlphaFoldDB" id="A0A2T6C4L9"/>
<comment type="caution">
    <text evidence="1">The sequence shown here is derived from an EMBL/GenBank/DDBJ whole genome shotgun (WGS) entry which is preliminary data.</text>
</comment>
<dbReference type="RefSeq" id="WP_170109495.1">
    <property type="nucleotide sequence ID" value="NZ_QBKR01000004.1"/>
</dbReference>
<name>A0A2T6C4L9_9BACL</name>
<evidence type="ECO:0000313" key="2">
    <source>
        <dbReference type="Proteomes" id="UP000244240"/>
    </source>
</evidence>